<feature type="region of interest" description="Disordered" evidence="1">
    <location>
        <begin position="68"/>
        <end position="123"/>
    </location>
</feature>
<name>A0A2N3VDK8_9NOCA</name>
<evidence type="ECO:0000313" key="2">
    <source>
        <dbReference type="EMBL" id="PKV79722.1"/>
    </source>
</evidence>
<sequence length="136" mass="15369">MTDGRRRPILETMSREPLDMDMGDDDQADDIVEYERYVEDPPADYVIRNHEADADGFLGITEEMSEEYTERGARREAMQQDERPAEESAMRVVGDGNVDGDLFDDDAVNGEEAVDKDLEGDENLISGEYLADELDL</sequence>
<evidence type="ECO:0000313" key="3">
    <source>
        <dbReference type="Proteomes" id="UP000233766"/>
    </source>
</evidence>
<reference evidence="2 3" key="1">
    <citation type="submission" date="2017-12" db="EMBL/GenBank/DDBJ databases">
        <title>Sequencing the genomes of 1000 Actinobacteria strains.</title>
        <authorList>
            <person name="Klenk H.-P."/>
        </authorList>
    </citation>
    <scope>NUCLEOTIDE SEQUENCE [LARGE SCALE GENOMIC DNA]</scope>
    <source>
        <strain evidence="2 3">DSM 44489</strain>
    </source>
</reference>
<feature type="compositionally biased region" description="Basic and acidic residues" evidence="1">
    <location>
        <begin position="68"/>
        <end position="89"/>
    </location>
</feature>
<proteinExistence type="predicted"/>
<dbReference type="EMBL" id="PJMW01000002">
    <property type="protein sequence ID" value="PKV79722.1"/>
    <property type="molecule type" value="Genomic_DNA"/>
</dbReference>
<feature type="region of interest" description="Disordered" evidence="1">
    <location>
        <begin position="1"/>
        <end position="26"/>
    </location>
</feature>
<feature type="compositionally biased region" description="Basic and acidic residues" evidence="1">
    <location>
        <begin position="1"/>
        <end position="18"/>
    </location>
</feature>
<organism evidence="2 3">
    <name type="scientific">Nocardia fluminea</name>
    <dbReference type="NCBI Taxonomy" id="134984"/>
    <lineage>
        <taxon>Bacteria</taxon>
        <taxon>Bacillati</taxon>
        <taxon>Actinomycetota</taxon>
        <taxon>Actinomycetes</taxon>
        <taxon>Mycobacteriales</taxon>
        <taxon>Nocardiaceae</taxon>
        <taxon>Nocardia</taxon>
    </lineage>
</organism>
<dbReference type="Proteomes" id="UP000233766">
    <property type="component" value="Unassembled WGS sequence"/>
</dbReference>
<protein>
    <submittedName>
        <fullName evidence="2">Uncharacterized protein</fullName>
    </submittedName>
</protein>
<evidence type="ECO:0000256" key="1">
    <source>
        <dbReference type="SAM" id="MobiDB-lite"/>
    </source>
</evidence>
<gene>
    <name evidence="2" type="ORF">ATK86_4131</name>
</gene>
<accession>A0A2N3VDK8</accession>
<dbReference type="AlphaFoldDB" id="A0A2N3VDK8"/>
<keyword evidence="3" id="KW-1185">Reference proteome</keyword>
<comment type="caution">
    <text evidence="2">The sequence shown here is derived from an EMBL/GenBank/DDBJ whole genome shotgun (WGS) entry which is preliminary data.</text>
</comment>
<feature type="compositionally biased region" description="Acidic residues" evidence="1">
    <location>
        <begin position="101"/>
        <end position="122"/>
    </location>
</feature>